<comment type="caution">
    <text evidence="1">The sequence shown here is derived from an EMBL/GenBank/DDBJ whole genome shotgun (WGS) entry which is preliminary data.</text>
</comment>
<dbReference type="EMBL" id="PGCJ01000069">
    <property type="protein sequence ID" value="PLW53058.1"/>
    <property type="molecule type" value="Genomic_DNA"/>
</dbReference>
<name>A0A2N5VSS7_9BASI</name>
<accession>A0A2N5VSS7</accession>
<dbReference type="AlphaFoldDB" id="A0A2N5VSS7"/>
<proteinExistence type="predicted"/>
<protein>
    <submittedName>
        <fullName evidence="1">Uncharacterized protein</fullName>
    </submittedName>
</protein>
<evidence type="ECO:0000313" key="1">
    <source>
        <dbReference type="EMBL" id="PLW53058.1"/>
    </source>
</evidence>
<gene>
    <name evidence="1" type="ORF">PCANC_10722</name>
</gene>
<evidence type="ECO:0000313" key="2">
    <source>
        <dbReference type="Proteomes" id="UP000235388"/>
    </source>
</evidence>
<dbReference type="Proteomes" id="UP000235388">
    <property type="component" value="Unassembled WGS sequence"/>
</dbReference>
<sequence>MPYLREESHHLARPHFPPLVSIVPTARITSGPLMIVIDTHHGKYRLETSSSRGLRAGQPSHSYPISPLLNERSQALELQIGCSDVDVFGADDLWS</sequence>
<organism evidence="1 2">
    <name type="scientific">Puccinia coronata f. sp. avenae</name>
    <dbReference type="NCBI Taxonomy" id="200324"/>
    <lineage>
        <taxon>Eukaryota</taxon>
        <taxon>Fungi</taxon>
        <taxon>Dikarya</taxon>
        <taxon>Basidiomycota</taxon>
        <taxon>Pucciniomycotina</taxon>
        <taxon>Pucciniomycetes</taxon>
        <taxon>Pucciniales</taxon>
        <taxon>Pucciniaceae</taxon>
        <taxon>Puccinia</taxon>
    </lineage>
</organism>
<reference evidence="1 2" key="1">
    <citation type="submission" date="2017-11" db="EMBL/GenBank/DDBJ databases">
        <title>De novo assembly and phasing of dikaryotic genomes from two isolates of Puccinia coronata f. sp. avenae, the causal agent of oat crown rust.</title>
        <authorList>
            <person name="Miller M.E."/>
            <person name="Zhang Y."/>
            <person name="Omidvar V."/>
            <person name="Sperschneider J."/>
            <person name="Schwessinger B."/>
            <person name="Raley C."/>
            <person name="Palmer J.M."/>
            <person name="Garnica D."/>
            <person name="Upadhyaya N."/>
            <person name="Rathjen J."/>
            <person name="Taylor J.M."/>
            <person name="Park R.F."/>
            <person name="Dodds P.N."/>
            <person name="Hirsch C.D."/>
            <person name="Kianian S.F."/>
            <person name="Figueroa M."/>
        </authorList>
    </citation>
    <scope>NUCLEOTIDE SEQUENCE [LARGE SCALE GENOMIC DNA]</scope>
    <source>
        <strain evidence="1">12NC29</strain>
    </source>
</reference>
<keyword evidence="2" id="KW-1185">Reference proteome</keyword>